<sequence length="391" mass="42359">MLPFSYPEDPPKEDHIVIMMKTLALFTLVAAASARKCTNITVPVSLTSENAVFDFETPLTKIDVTSFAVNLARQDPPFVKQVQKGFKNITGCYELAATYCEPDAGPGEKLQIMTHGIGFDRSYWDYPYNGYNYSYVARAVDEHGYSTLTWDRLGVGASSKGDPLSEIQSFIEIAALKALTTKAREGTLPGVSSQYSKTIHIGHSFGSVISYALANESPELTDAIVLTGFSQSPAYMSLFILSNNFIPITDTPLAAQYPAGYIATASTVGVQINFFSEGDFDPQMLDVAYQTAQPVTPGELLTIGAPAGRNNSYTGPVQIVTGERDVPFCGDNCYSTVSAGVELPSLLDLSKNFFTKASRFNTTVIPGAGHGLNFGYSHTLTYDAIFDFLSE</sequence>
<name>A0A9P7H521_9HYPO</name>
<dbReference type="Pfam" id="PF12697">
    <property type="entry name" value="Abhydrolase_6"/>
    <property type="match status" value="1"/>
</dbReference>
<reference evidence="2" key="1">
    <citation type="submission" date="2021-04" db="EMBL/GenBank/DDBJ databases">
        <title>Draft genome of Fusarium avenaceum strain F156N33, isolated from an atmospheric sample in Virginia.</title>
        <authorList>
            <person name="Yang S."/>
            <person name="Vinatzer B.A."/>
            <person name="Coleman J."/>
        </authorList>
    </citation>
    <scope>NUCLEOTIDE SEQUENCE</scope>
    <source>
        <strain evidence="2">F156N33</strain>
    </source>
</reference>
<accession>A0A9P7H521</accession>
<dbReference type="EMBL" id="JAGPUO010000007">
    <property type="protein sequence ID" value="KAG5661385.1"/>
    <property type="molecule type" value="Genomic_DNA"/>
</dbReference>
<proteinExistence type="predicted"/>
<evidence type="ECO:0000313" key="2">
    <source>
        <dbReference type="EMBL" id="KAG5661385.1"/>
    </source>
</evidence>
<dbReference type="Gene3D" id="3.40.50.1820">
    <property type="entry name" value="alpha/beta hydrolase"/>
    <property type="match status" value="1"/>
</dbReference>
<dbReference type="InterPro" id="IPR029058">
    <property type="entry name" value="AB_hydrolase_fold"/>
</dbReference>
<evidence type="ECO:0000259" key="1">
    <source>
        <dbReference type="Pfam" id="PF12697"/>
    </source>
</evidence>
<dbReference type="SUPFAM" id="SSF53474">
    <property type="entry name" value="alpha/beta-Hydrolases"/>
    <property type="match status" value="1"/>
</dbReference>
<protein>
    <recommendedName>
        <fullName evidence="1">AB hydrolase-1 domain-containing protein</fullName>
    </recommendedName>
</protein>
<organism evidence="2 3">
    <name type="scientific">Fusarium avenaceum</name>
    <dbReference type="NCBI Taxonomy" id="40199"/>
    <lineage>
        <taxon>Eukaryota</taxon>
        <taxon>Fungi</taxon>
        <taxon>Dikarya</taxon>
        <taxon>Ascomycota</taxon>
        <taxon>Pezizomycotina</taxon>
        <taxon>Sordariomycetes</taxon>
        <taxon>Hypocreomycetidae</taxon>
        <taxon>Hypocreales</taxon>
        <taxon>Nectriaceae</taxon>
        <taxon>Fusarium</taxon>
        <taxon>Fusarium tricinctum species complex</taxon>
    </lineage>
</organism>
<dbReference type="InterPro" id="IPR000073">
    <property type="entry name" value="AB_hydrolase_1"/>
</dbReference>
<evidence type="ECO:0000313" key="3">
    <source>
        <dbReference type="Proteomes" id="UP000782241"/>
    </source>
</evidence>
<comment type="caution">
    <text evidence="2">The sequence shown here is derived from an EMBL/GenBank/DDBJ whole genome shotgun (WGS) entry which is preliminary data.</text>
</comment>
<dbReference type="AlphaFoldDB" id="A0A9P7H521"/>
<dbReference type="Proteomes" id="UP000782241">
    <property type="component" value="Unassembled WGS sequence"/>
</dbReference>
<keyword evidence="3" id="KW-1185">Reference proteome</keyword>
<feature type="domain" description="AB hydrolase-1" evidence="1">
    <location>
        <begin position="113"/>
        <end position="373"/>
    </location>
</feature>
<gene>
    <name evidence="2" type="ORF">KAF25_005507</name>
</gene>